<feature type="domain" description="RPAP1 N-terminal" evidence="7">
    <location>
        <begin position="134"/>
        <end position="177"/>
    </location>
</feature>
<evidence type="ECO:0000259" key="6">
    <source>
        <dbReference type="Pfam" id="PF08620"/>
    </source>
</evidence>
<dbReference type="InterPro" id="IPR013929">
    <property type="entry name" value="RPAP1_C"/>
</dbReference>
<feature type="compositionally biased region" description="Polar residues" evidence="5">
    <location>
        <begin position="41"/>
        <end position="58"/>
    </location>
</feature>
<proteinExistence type="inferred from homology"/>
<evidence type="ECO:0008006" key="11">
    <source>
        <dbReference type="Google" id="ProtNLM"/>
    </source>
</evidence>
<organism evidence="9 10">
    <name type="scientific">Bremia lactucae</name>
    <name type="common">Lettuce downy mildew</name>
    <dbReference type="NCBI Taxonomy" id="4779"/>
    <lineage>
        <taxon>Eukaryota</taxon>
        <taxon>Sar</taxon>
        <taxon>Stramenopiles</taxon>
        <taxon>Oomycota</taxon>
        <taxon>Peronosporomycetes</taxon>
        <taxon>Peronosporales</taxon>
        <taxon>Peronosporaceae</taxon>
        <taxon>Bremia</taxon>
    </lineage>
</organism>
<dbReference type="AlphaFoldDB" id="A0A976NY97"/>
<evidence type="ECO:0000256" key="1">
    <source>
        <dbReference type="ARBA" id="ARBA00004123"/>
    </source>
</evidence>
<evidence type="ECO:0000256" key="3">
    <source>
        <dbReference type="ARBA" id="ARBA00023163"/>
    </source>
</evidence>
<dbReference type="Proteomes" id="UP000294530">
    <property type="component" value="Unassembled WGS sequence"/>
</dbReference>
<dbReference type="Pfam" id="PF25766">
    <property type="entry name" value="TPR_RPAP1"/>
    <property type="match status" value="1"/>
</dbReference>
<evidence type="ECO:0000256" key="5">
    <source>
        <dbReference type="SAM" id="MobiDB-lite"/>
    </source>
</evidence>
<dbReference type="KEGG" id="blac:94350648"/>
<dbReference type="GeneID" id="94350648"/>
<reference evidence="9 10" key="1">
    <citation type="journal article" date="2021" name="Genome Biol.">
        <title>AFLAP: assembly-free linkage analysis pipeline using k-mers from genome sequencing data.</title>
        <authorList>
            <person name="Fletcher K."/>
            <person name="Zhang L."/>
            <person name="Gil J."/>
            <person name="Han R."/>
            <person name="Cavanaugh K."/>
            <person name="Michelmore R."/>
        </authorList>
    </citation>
    <scope>NUCLEOTIDE SEQUENCE [LARGE SCALE GENOMIC DNA]</scope>
    <source>
        <strain evidence="9 10">SF5</strain>
    </source>
</reference>
<name>A0A976NY97_BRELC</name>
<accession>A0A976NY97</accession>
<comment type="similarity">
    <text evidence="2">Belongs to the RPAP1 family.</text>
</comment>
<comment type="caution">
    <text evidence="9">The sequence shown here is derived from an EMBL/GenBank/DDBJ whole genome shotgun (WGS) entry which is preliminary data.</text>
</comment>
<dbReference type="PANTHER" id="PTHR21483">
    <property type="entry name" value="RNA POLYMERASE II-ASSOCIATED PROTEIN 1"/>
    <property type="match status" value="1"/>
</dbReference>
<feature type="domain" description="RPAP1 C-terminal" evidence="6">
    <location>
        <begin position="270"/>
        <end position="333"/>
    </location>
</feature>
<gene>
    <name evidence="9" type="ORF">CCR75_006912</name>
</gene>
<sequence length="1264" mass="141492">MTTPSSENSVDMDGELAQLLLEQERFLSQKKQPSARLSRFGSKSNQSTPKSSQNASDSDPTEGPQVLKGVVERHVTFSGQQSFVFTIKSTGFPVVNRRGLGQSVFGRRRHNAKENEQDNDLEVLEHLDQDSRIIDSANRAKIENMSHQEIAEAQQELLNSLDPELVEKFKSRKQKREKSPKKKTIFEPKAKVVIGNSIVPSDNIEKQRQKEEVLKSLASVTTEKELQEQALLLPAEERAKLDWTQSNTSLSRGACKNIVRVANKEATMERFDLDGKELTATETEVLVHSGLFHHGEDPNVAGYTMLELLHLARSAVASQRAMALNIVAKILYHRQLQQQQGSCCVPRVLPSDMALTLRMVLDDQNYTALSAGIAALHAFVVPIPDLSKDSLPESSFGTILYPRRVHLHPTAGSGYGKLSSSYSDEEVIYIKTPDTDDGNRLSDNELAAFDPVQALLRMDLGTRLWYILKRIQLPDQNAIEMVLDILCVVARHSPRAAFELSSNTKLVQLVQQQYIENDQVLAFENENRRALQLSLKALKLVRLLCQGQRSIASGLITSGVIQSTKGFLALNEAPTGDVNDETLAIFSSLQIQSLRIWRVLLGYGLDFHCFAYLLPVLSNFLVNTTKTCYARRMALFAALETFCRLERVQGAQHSFHQLGLFIDAATEEAGKCIHSLLKSSSEFDVAIVQLLTTILRFLATACSHTTKYHLETAGIVQVRKLIQSNHVILKLLPQLNTTVKSRELLVAIVQYHLQMVHSDLVCDLSDEVQLFERHVRNHLLVAATLAVASSSTKLNSALFQACELVVLVGNMAARDVVTMNTAFVQKMYHQALLLVERLGPGGENWTMRLFADVLFHPIPLQALGIFSDKAVASRMSRTLVPIYQALVNATSEQEVHSKHLFTGTSCTDKFSCHLRLPLEEHAYISSNLPLPSFWMVSPLSNIEYNSSNSGNSINENPSRAQHNEIKLIVSATCRFLFEFERVAPSMTFLASKADFRPEDKLFHVMHVFFAGSDVLFDDHVDAALCQLLPQLVKPIIHARANNKVLYPGFLKNFQNFESQDQVASSLSSLERQLLTFVEKLLAEFTATSFGNAPFAKCMTLFLTDDFPLEIRALVWKELQEAHLLHLLEPFQESSLEILNRCGRNGDVKLVQLMQQAVCKHHVSPRRGTFAYSVAIHHIVVYLFAERDSNTLSFARQDLAQTLSMEASPAIWCHLLSYDVERKALLQNETHDRILPERVAKLQTQAAFSSEQSLLFGATVASLQH</sequence>
<feature type="domain" description="RPAP1/MINIYO-like TPR repeats" evidence="8">
    <location>
        <begin position="1078"/>
        <end position="1187"/>
    </location>
</feature>
<evidence type="ECO:0000313" key="9">
    <source>
        <dbReference type="EMBL" id="TDH72399.1"/>
    </source>
</evidence>
<dbReference type="Pfam" id="PF08621">
    <property type="entry name" value="RPAP1_N"/>
    <property type="match status" value="1"/>
</dbReference>
<keyword evidence="10" id="KW-1185">Reference proteome</keyword>
<evidence type="ECO:0000259" key="8">
    <source>
        <dbReference type="Pfam" id="PF25766"/>
    </source>
</evidence>
<dbReference type="Pfam" id="PF08620">
    <property type="entry name" value="RPAP1_C"/>
    <property type="match status" value="1"/>
</dbReference>
<keyword evidence="3" id="KW-0804">Transcription</keyword>
<dbReference type="EMBL" id="SHOA02000012">
    <property type="protein sequence ID" value="TDH72399.1"/>
    <property type="molecule type" value="Genomic_DNA"/>
</dbReference>
<dbReference type="OrthoDB" id="348201at2759"/>
<dbReference type="PANTHER" id="PTHR21483:SF18">
    <property type="entry name" value="RNA POLYMERASE II-ASSOCIATED PROTEIN 1"/>
    <property type="match status" value="1"/>
</dbReference>
<dbReference type="InterPro" id="IPR013930">
    <property type="entry name" value="RPAP1_N"/>
</dbReference>
<comment type="subcellular location">
    <subcellularLocation>
        <location evidence="1">Nucleus</location>
    </subcellularLocation>
</comment>
<evidence type="ECO:0000313" key="10">
    <source>
        <dbReference type="Proteomes" id="UP000294530"/>
    </source>
</evidence>
<dbReference type="RefSeq" id="XP_067821898.1">
    <property type="nucleotide sequence ID" value="XM_067964977.1"/>
</dbReference>
<evidence type="ECO:0000256" key="2">
    <source>
        <dbReference type="ARBA" id="ARBA00009953"/>
    </source>
</evidence>
<keyword evidence="4" id="KW-0539">Nucleus</keyword>
<dbReference type="InterPro" id="IPR039913">
    <property type="entry name" value="RPAP1/Rba50"/>
</dbReference>
<protein>
    <recommendedName>
        <fullName evidence="11">RNA polymerase II-associated protein 1</fullName>
    </recommendedName>
</protein>
<evidence type="ECO:0000256" key="4">
    <source>
        <dbReference type="ARBA" id="ARBA00023242"/>
    </source>
</evidence>
<feature type="region of interest" description="Disordered" evidence="5">
    <location>
        <begin position="27"/>
        <end position="64"/>
    </location>
</feature>
<dbReference type="InterPro" id="IPR057989">
    <property type="entry name" value="TPR_RPAP1/MINIYO-like"/>
</dbReference>
<dbReference type="GO" id="GO:0006366">
    <property type="term" value="P:transcription by RNA polymerase II"/>
    <property type="evidence" value="ECO:0007669"/>
    <property type="project" value="InterPro"/>
</dbReference>
<evidence type="ECO:0000259" key="7">
    <source>
        <dbReference type="Pfam" id="PF08621"/>
    </source>
</evidence>